<dbReference type="STRING" id="584787.GCA_001247655_02057"/>
<accession>A0A3N1P594</accession>
<protein>
    <submittedName>
        <fullName evidence="1">Uncharacterized protein</fullName>
    </submittedName>
</protein>
<evidence type="ECO:0000313" key="1">
    <source>
        <dbReference type="EMBL" id="ROQ22641.1"/>
    </source>
</evidence>
<organism evidence="1 2">
    <name type="scientific">Gallaecimonas pentaromativorans</name>
    <dbReference type="NCBI Taxonomy" id="584787"/>
    <lineage>
        <taxon>Bacteria</taxon>
        <taxon>Pseudomonadati</taxon>
        <taxon>Pseudomonadota</taxon>
        <taxon>Gammaproteobacteria</taxon>
        <taxon>Enterobacterales</taxon>
        <taxon>Gallaecimonadaceae</taxon>
        <taxon>Gallaecimonas</taxon>
    </lineage>
</organism>
<gene>
    <name evidence="1" type="ORF">EDC28_109128</name>
</gene>
<name>A0A3N1P594_9GAMM</name>
<sequence>MSERLRLLTEYRTLWATAPTAWKDEYPVLYHLMQQEARHPLIHQGQVRTAPFLDELPWLTRLNRHLAGELPRLNNLTDAVRPLLQPVPGVLVEWGYLLPEVLLGFEAICVGPTAPQGEGRQWFEADLNSGEAFEPIRGQRQLLALGLGLEEAQQLLLKGTERRLPAMVLAIKDYHLINTSSYQPLQTDEMPDIPIGSLRMLSMTQEEAAKDWPSRLLRWLFRPALRQAIFEDLASFARLEGYQADIQPLPAVQGRQMHALVMVRKEA</sequence>
<dbReference type="OrthoDB" id="7057883at2"/>
<comment type="caution">
    <text evidence="1">The sequence shown here is derived from an EMBL/GenBank/DDBJ whole genome shotgun (WGS) entry which is preliminary data.</text>
</comment>
<dbReference type="RefSeq" id="WP_050660594.1">
    <property type="nucleotide sequence ID" value="NZ_LFWC01000021.1"/>
</dbReference>
<dbReference type="EMBL" id="RJUL01000009">
    <property type="protein sequence ID" value="ROQ22641.1"/>
    <property type="molecule type" value="Genomic_DNA"/>
</dbReference>
<evidence type="ECO:0000313" key="2">
    <source>
        <dbReference type="Proteomes" id="UP000268033"/>
    </source>
</evidence>
<proteinExistence type="predicted"/>
<dbReference type="Proteomes" id="UP000268033">
    <property type="component" value="Unassembled WGS sequence"/>
</dbReference>
<reference evidence="1 2" key="1">
    <citation type="submission" date="2018-11" db="EMBL/GenBank/DDBJ databases">
        <title>Genomic Encyclopedia of Type Strains, Phase IV (KMG-IV): sequencing the most valuable type-strain genomes for metagenomic binning, comparative biology and taxonomic classification.</title>
        <authorList>
            <person name="Goeker M."/>
        </authorList>
    </citation>
    <scope>NUCLEOTIDE SEQUENCE [LARGE SCALE GENOMIC DNA]</scope>
    <source>
        <strain evidence="1 2">DSM 21945</strain>
    </source>
</reference>
<keyword evidence="2" id="KW-1185">Reference proteome</keyword>
<dbReference type="AlphaFoldDB" id="A0A3N1P594"/>